<evidence type="ECO:0000313" key="1">
    <source>
        <dbReference type="EMBL" id="EFF41091.1"/>
    </source>
</evidence>
<keyword evidence="2" id="KW-1185">Reference proteome</keyword>
<dbReference type="EMBL" id="ADNC01000029">
    <property type="protein sequence ID" value="EFF41091.1"/>
    <property type="molecule type" value="Genomic_DNA"/>
</dbReference>
<dbReference type="AlphaFoldDB" id="D4XX38"/>
<name>D4XX38_9BACT</name>
<comment type="caution">
    <text evidence="1">The sequence shown here is derived from an EMBL/GenBank/DDBJ whole genome shotgun (WGS) entry which is preliminary data.</text>
</comment>
<gene>
    <name evidence="1" type="ORF">MALL_0808</name>
</gene>
<reference evidence="1 2" key="1">
    <citation type="submission" date="2010-03" db="EMBL/GenBank/DDBJ databases">
        <authorList>
            <person name="Glass J.I."/>
            <person name="Benders G.A."/>
            <person name="Durkin A.S."/>
            <person name="Farmerie W.G."/>
            <person name="Hlavinka K."/>
            <person name="Hostetler J."/>
            <person name="Jackson J."/>
            <person name="May M.A."/>
            <person name="Miller R.H."/>
            <person name="Paralanov V."/>
            <person name="Radune D."/>
            <person name="Szczypinski B."/>
            <person name="Brown D.R."/>
        </authorList>
    </citation>
    <scope>NUCLEOTIDE SEQUENCE [LARGE SCALE GENOMIC DNA]</scope>
    <source>
        <strain evidence="1 2">A21JP2</strain>
    </source>
</reference>
<sequence>MKNIATKIQETNQYTLVDFQNDLINIIPSLANGLKNKKDILKEKFTEKFLNIPDNVKPTNKLNLFYLFRVLYYLENDQSIYINTEKPSIQKQNRFDTNDDWSLDHKLPMTINKEDTRFNNINKYNQYVKKIGNHDIMLKSENSRKNNNMTSGEKHKTGLYNKIDGVYDPLEISGTENEIFENIDRRSEQIINILSKIYSYTDEEINVYYESQK</sequence>
<organism evidence="1 2">
    <name type="scientific">Mycoplasmopsis alligatoris A21JP2</name>
    <dbReference type="NCBI Taxonomy" id="747682"/>
    <lineage>
        <taxon>Bacteria</taxon>
        <taxon>Bacillati</taxon>
        <taxon>Mycoplasmatota</taxon>
        <taxon>Mycoplasmoidales</taxon>
        <taxon>Metamycoplasmataceae</taxon>
        <taxon>Mycoplasmopsis</taxon>
    </lineage>
</organism>
<proteinExistence type="predicted"/>
<dbReference type="RefSeq" id="WP_005684022.1">
    <property type="nucleotide sequence ID" value="NZ_ADNC01000029.1"/>
</dbReference>
<evidence type="ECO:0000313" key="2">
    <source>
        <dbReference type="Proteomes" id="UP000004757"/>
    </source>
</evidence>
<dbReference type="Proteomes" id="UP000004757">
    <property type="component" value="Unassembled WGS sequence"/>
</dbReference>
<protein>
    <submittedName>
        <fullName evidence="1">Uncharacterized protein</fullName>
    </submittedName>
</protein>
<accession>D4XX38</accession>